<keyword evidence="3" id="KW-0393">Immunoglobulin domain</keyword>
<keyword evidence="5" id="KW-1185">Reference proteome</keyword>
<evidence type="ECO:0000259" key="4">
    <source>
        <dbReference type="PROSITE" id="PS50835"/>
    </source>
</evidence>
<evidence type="ECO:0000313" key="6">
    <source>
        <dbReference type="RefSeq" id="XP_029028778.1"/>
    </source>
</evidence>
<dbReference type="SUPFAM" id="SSF48726">
    <property type="entry name" value="Immunoglobulin"/>
    <property type="match status" value="1"/>
</dbReference>
<organism evidence="5 6">
    <name type="scientific">Betta splendens</name>
    <name type="common">Siamese fighting fish</name>
    <dbReference type="NCBI Taxonomy" id="158456"/>
    <lineage>
        <taxon>Eukaryota</taxon>
        <taxon>Metazoa</taxon>
        <taxon>Chordata</taxon>
        <taxon>Craniata</taxon>
        <taxon>Vertebrata</taxon>
        <taxon>Euteleostomi</taxon>
        <taxon>Actinopterygii</taxon>
        <taxon>Neopterygii</taxon>
        <taxon>Teleostei</taxon>
        <taxon>Neoteleostei</taxon>
        <taxon>Acanthomorphata</taxon>
        <taxon>Anabantaria</taxon>
        <taxon>Anabantiformes</taxon>
        <taxon>Anabantoidei</taxon>
        <taxon>Osphronemidae</taxon>
        <taxon>Betta</taxon>
    </lineage>
</organism>
<dbReference type="PROSITE" id="PS50835">
    <property type="entry name" value="IG_LIKE"/>
    <property type="match status" value="1"/>
</dbReference>
<evidence type="ECO:0000256" key="1">
    <source>
        <dbReference type="ARBA" id="ARBA00023157"/>
    </source>
</evidence>
<dbReference type="InterPro" id="IPR013783">
    <property type="entry name" value="Ig-like_fold"/>
</dbReference>
<name>A0A6P7PEI6_BETSP</name>
<dbReference type="AlphaFoldDB" id="A0A6P7PEI6"/>
<dbReference type="InterPro" id="IPR015621">
    <property type="entry name" value="IL-1_rcpt_fam"/>
</dbReference>
<feature type="domain" description="Ig-like" evidence="4">
    <location>
        <begin position="38"/>
        <end position="141"/>
    </location>
</feature>
<dbReference type="InParanoid" id="A0A6P7PEI6"/>
<evidence type="ECO:0000313" key="5">
    <source>
        <dbReference type="Proteomes" id="UP000515150"/>
    </source>
</evidence>
<dbReference type="PANTHER" id="PTHR11890:SF44">
    <property type="entry name" value="X-LINKED INTERLEUKIN-1 RECEPTOR ACCESSORY PROTEIN-LIKE 2"/>
    <property type="match status" value="1"/>
</dbReference>
<keyword evidence="1" id="KW-1015">Disulfide bond</keyword>
<dbReference type="RefSeq" id="XP_029028778.1">
    <property type="nucleotide sequence ID" value="XM_029172945.2"/>
</dbReference>
<accession>A0A6P7PEI6</accession>
<dbReference type="KEGG" id="bspl:114869092"/>
<keyword evidence="2" id="KW-0325">Glycoprotein</keyword>
<dbReference type="Pfam" id="PF22009">
    <property type="entry name" value="YLDV-IL18BP-like"/>
    <property type="match status" value="1"/>
</dbReference>
<sequence length="160" mass="17730">MPNPSCDITMRLSSAVKALASVYLLLTDGLSGSHGGSPEIIGPRHVHMHACLGKPLILHCDAVTNSEDGVTLIYWLVNNEFPENVPYNDTLVEPEETTLENGAILQRTLLLKNVTSEDLKSSYTCVVTNAFGMARKHMKLSEARNLKNPDCKSRKRKRRL</sequence>
<protein>
    <submittedName>
        <fullName evidence="6">Interleukin-1 receptor accessory protein-like isoform X1</fullName>
    </submittedName>
</protein>
<dbReference type="PANTHER" id="PTHR11890">
    <property type="entry name" value="INTERLEUKIN-1 RECEPTOR FAMILY MEMBER"/>
    <property type="match status" value="1"/>
</dbReference>
<gene>
    <name evidence="6" type="primary">LOC114869092</name>
</gene>
<dbReference type="Gene3D" id="2.60.40.10">
    <property type="entry name" value="Immunoglobulins"/>
    <property type="match status" value="1"/>
</dbReference>
<evidence type="ECO:0000256" key="2">
    <source>
        <dbReference type="ARBA" id="ARBA00023180"/>
    </source>
</evidence>
<dbReference type="GeneID" id="114869092"/>
<reference evidence="6" key="1">
    <citation type="submission" date="2025-08" db="UniProtKB">
        <authorList>
            <consortium name="RefSeq"/>
        </authorList>
    </citation>
    <scope>IDENTIFICATION</scope>
</reference>
<dbReference type="InterPro" id="IPR055139">
    <property type="entry name" value="IL18BP-like_dom"/>
</dbReference>
<proteinExistence type="predicted"/>
<dbReference type="InterPro" id="IPR007110">
    <property type="entry name" value="Ig-like_dom"/>
</dbReference>
<dbReference type="Proteomes" id="UP000515150">
    <property type="component" value="Chromosome 14"/>
</dbReference>
<dbReference type="InterPro" id="IPR036179">
    <property type="entry name" value="Ig-like_dom_sf"/>
</dbReference>
<dbReference type="OrthoDB" id="9904367at2759"/>
<evidence type="ECO:0000256" key="3">
    <source>
        <dbReference type="ARBA" id="ARBA00023319"/>
    </source>
</evidence>